<dbReference type="Proteomes" id="UP001568698">
    <property type="component" value="Unassembled WGS sequence"/>
</dbReference>
<proteinExistence type="predicted"/>
<name>A0ABV4JZD9_9BACT</name>
<comment type="caution">
    <text evidence="1">The sequence shown here is derived from an EMBL/GenBank/DDBJ whole genome shotgun (WGS) entry which is preliminary data.</text>
</comment>
<dbReference type="RefSeq" id="WP_371385614.1">
    <property type="nucleotide sequence ID" value="NZ_JBGLYH010000008.1"/>
</dbReference>
<organism evidence="1 2">
    <name type="scientific">Pseudodesulfovibrio karagichevae</name>
    <dbReference type="NCBI Taxonomy" id="3239305"/>
    <lineage>
        <taxon>Bacteria</taxon>
        <taxon>Pseudomonadati</taxon>
        <taxon>Thermodesulfobacteriota</taxon>
        <taxon>Desulfovibrionia</taxon>
        <taxon>Desulfovibrionales</taxon>
        <taxon>Desulfovibrionaceae</taxon>
    </lineage>
</organism>
<keyword evidence="2" id="KW-1185">Reference proteome</keyword>
<reference evidence="1 2" key="1">
    <citation type="submission" date="2024-08" db="EMBL/GenBank/DDBJ databases">
        <title>Sulfate-reducing bacteria isolated from formation water of the oil field in Kazakhstan and description of Pseudodesulfovibrio sp.</title>
        <authorList>
            <person name="Bidzhieva S.K."/>
            <person name="Tourova T.P."/>
            <person name="Grouzdev D.S."/>
            <person name="Beletsky A.V."/>
            <person name="Sokolova D.S."/>
            <person name="Samigullina S.R."/>
            <person name="Poltaraus A.B."/>
            <person name="Avtukh A.N."/>
            <person name="Tereshina V.M."/>
            <person name="Zhaparov N.S."/>
            <person name="Mardanov A.V."/>
            <person name="Nazina T.N."/>
        </authorList>
    </citation>
    <scope>NUCLEOTIDE SEQUENCE [LARGE SCALE GENOMIC DNA]</scope>
    <source>
        <strain evidence="1 2">9FUS</strain>
    </source>
</reference>
<evidence type="ECO:0000313" key="2">
    <source>
        <dbReference type="Proteomes" id="UP001568698"/>
    </source>
</evidence>
<evidence type="ECO:0000313" key="1">
    <source>
        <dbReference type="EMBL" id="MEZ7196074.1"/>
    </source>
</evidence>
<dbReference type="EMBL" id="JBGLYH010000008">
    <property type="protein sequence ID" value="MEZ7196074.1"/>
    <property type="molecule type" value="Genomic_DNA"/>
</dbReference>
<sequence>MFRSRRKRVNAANEAILHTSRLFAGLWGDAELTDNGDVRFTNLPNTLQGLMAVQTWQRQLLGGTMSVNLRLEREVESKHHCVLHFSNGKFRCKGRGDKAQPLLDRLHADTALMAELRRLDLGGLTISISGGKATVALTPYGGGLAFLALPPLQYHVAYPPDQVSMTARALERLERIISGRSGGETLCVAH</sequence>
<dbReference type="Pfam" id="PF11354">
    <property type="entry name" value="DUF3156"/>
    <property type="match status" value="1"/>
</dbReference>
<dbReference type="InterPro" id="IPR021500">
    <property type="entry name" value="DUF3156"/>
</dbReference>
<protein>
    <submittedName>
        <fullName evidence="1">DUF3156 family protein</fullName>
    </submittedName>
</protein>
<gene>
    <name evidence="1" type="ORF">AB6M95_04875</name>
</gene>
<accession>A0ABV4JZD9</accession>